<keyword evidence="5" id="KW-1185">Reference proteome</keyword>
<sequence length="182" mass="20196">MEPAPTPPPLRLGLAEEADVPAVVALVESAYRGDGSRRGWTTEADYLDGQRVDEAMVRAMLRQRGSLVLVARQGERLVGCCHLEDLGGGVAELGMLAVDPLAQGQGVGRALLAEGARVAAERLGARRLRLLVLWMRDELIAWYERRGFRPTGERRPFPYGDLRYGLPRRPDLWFSVLERPLP</sequence>
<dbReference type="PANTHER" id="PTHR43877">
    <property type="entry name" value="AMINOALKYLPHOSPHONATE N-ACETYLTRANSFERASE-RELATED-RELATED"/>
    <property type="match status" value="1"/>
</dbReference>
<evidence type="ECO:0000313" key="4">
    <source>
        <dbReference type="EMBL" id="MFC0082289.1"/>
    </source>
</evidence>
<dbReference type="CDD" id="cd04301">
    <property type="entry name" value="NAT_SF"/>
    <property type="match status" value="1"/>
</dbReference>
<evidence type="ECO:0000256" key="1">
    <source>
        <dbReference type="ARBA" id="ARBA00022679"/>
    </source>
</evidence>
<dbReference type="InterPro" id="IPR016181">
    <property type="entry name" value="Acyl_CoA_acyltransferase"/>
</dbReference>
<evidence type="ECO:0000313" key="5">
    <source>
        <dbReference type="Proteomes" id="UP001589788"/>
    </source>
</evidence>
<keyword evidence="1 4" id="KW-0808">Transferase</keyword>
<name>A0ABV6C7K6_9ACTN</name>
<evidence type="ECO:0000259" key="3">
    <source>
        <dbReference type="PROSITE" id="PS51186"/>
    </source>
</evidence>
<dbReference type="GO" id="GO:0016746">
    <property type="term" value="F:acyltransferase activity"/>
    <property type="evidence" value="ECO:0007669"/>
    <property type="project" value="UniProtKB-KW"/>
</dbReference>
<dbReference type="InterPro" id="IPR050832">
    <property type="entry name" value="Bact_Acetyltransf"/>
</dbReference>
<dbReference type="EMBL" id="JBHLYQ010000087">
    <property type="protein sequence ID" value="MFC0082289.1"/>
    <property type="molecule type" value="Genomic_DNA"/>
</dbReference>
<dbReference type="Gene3D" id="3.40.630.30">
    <property type="match status" value="1"/>
</dbReference>
<dbReference type="PROSITE" id="PS51186">
    <property type="entry name" value="GNAT"/>
    <property type="match status" value="1"/>
</dbReference>
<dbReference type="EC" id="2.3.-.-" evidence="4"/>
<dbReference type="Pfam" id="PF13508">
    <property type="entry name" value="Acetyltransf_7"/>
    <property type="match status" value="1"/>
</dbReference>
<reference evidence="4 5" key="1">
    <citation type="submission" date="2024-09" db="EMBL/GenBank/DDBJ databases">
        <authorList>
            <person name="Sun Q."/>
            <person name="Mori K."/>
        </authorList>
    </citation>
    <scope>NUCLEOTIDE SEQUENCE [LARGE SCALE GENOMIC DNA]</scope>
    <source>
        <strain evidence="4 5">JCM 15389</strain>
    </source>
</reference>
<gene>
    <name evidence="4" type="ORF">ACFFRE_09050</name>
</gene>
<proteinExistence type="predicted"/>
<organism evidence="4 5">
    <name type="scientific">Aciditerrimonas ferrireducens</name>
    <dbReference type="NCBI Taxonomy" id="667306"/>
    <lineage>
        <taxon>Bacteria</taxon>
        <taxon>Bacillati</taxon>
        <taxon>Actinomycetota</taxon>
        <taxon>Acidimicrobiia</taxon>
        <taxon>Acidimicrobiales</taxon>
        <taxon>Acidimicrobiaceae</taxon>
        <taxon>Aciditerrimonas</taxon>
    </lineage>
</organism>
<keyword evidence="2 4" id="KW-0012">Acyltransferase</keyword>
<feature type="domain" description="N-acetyltransferase" evidence="3">
    <location>
        <begin position="10"/>
        <end position="169"/>
    </location>
</feature>
<comment type="caution">
    <text evidence="4">The sequence shown here is derived from an EMBL/GenBank/DDBJ whole genome shotgun (WGS) entry which is preliminary data.</text>
</comment>
<dbReference type="PANTHER" id="PTHR43877:SF2">
    <property type="entry name" value="AMINOALKYLPHOSPHONATE N-ACETYLTRANSFERASE-RELATED"/>
    <property type="match status" value="1"/>
</dbReference>
<dbReference type="SUPFAM" id="SSF55729">
    <property type="entry name" value="Acyl-CoA N-acyltransferases (Nat)"/>
    <property type="match status" value="1"/>
</dbReference>
<dbReference type="Proteomes" id="UP001589788">
    <property type="component" value="Unassembled WGS sequence"/>
</dbReference>
<protein>
    <submittedName>
        <fullName evidence="4">GNAT family N-acetyltransferase</fullName>
        <ecNumber evidence="4">2.3.-.-</ecNumber>
    </submittedName>
</protein>
<evidence type="ECO:0000256" key="2">
    <source>
        <dbReference type="ARBA" id="ARBA00023315"/>
    </source>
</evidence>
<accession>A0ABV6C7K6</accession>
<dbReference type="RefSeq" id="WP_377789830.1">
    <property type="nucleotide sequence ID" value="NZ_JBHLYQ010000087.1"/>
</dbReference>
<dbReference type="InterPro" id="IPR000182">
    <property type="entry name" value="GNAT_dom"/>
</dbReference>